<accession>A0A143PV93</accession>
<keyword evidence="6 7" id="KW-0472">Membrane</keyword>
<dbReference type="AlphaFoldDB" id="A0A143PV93"/>
<dbReference type="InterPro" id="IPR023408">
    <property type="entry name" value="MscS_beta-dom_sf"/>
</dbReference>
<evidence type="ECO:0000256" key="3">
    <source>
        <dbReference type="ARBA" id="ARBA00022475"/>
    </source>
</evidence>
<dbReference type="InterPro" id="IPR010920">
    <property type="entry name" value="LSM_dom_sf"/>
</dbReference>
<feature type="transmembrane region" description="Helical" evidence="7">
    <location>
        <begin position="74"/>
        <end position="93"/>
    </location>
</feature>
<dbReference type="SMART" id="SM00100">
    <property type="entry name" value="cNMP"/>
    <property type="match status" value="1"/>
</dbReference>
<dbReference type="InterPro" id="IPR049278">
    <property type="entry name" value="MS_channel_C"/>
</dbReference>
<evidence type="ECO:0000256" key="2">
    <source>
        <dbReference type="ARBA" id="ARBA00008017"/>
    </source>
</evidence>
<dbReference type="Gene3D" id="3.30.70.100">
    <property type="match status" value="1"/>
</dbReference>
<dbReference type="InterPro" id="IPR000595">
    <property type="entry name" value="cNMP-bd_dom"/>
</dbReference>
<dbReference type="PANTHER" id="PTHR30347:SF1">
    <property type="entry name" value="MECHANOSENSITIVE CHANNEL MSCK"/>
    <property type="match status" value="1"/>
</dbReference>
<dbReference type="InterPro" id="IPR052702">
    <property type="entry name" value="MscS-like_channel"/>
</dbReference>
<dbReference type="KEGG" id="abac:LuPra_05958"/>
<dbReference type="PROSITE" id="PS50042">
    <property type="entry name" value="CNMP_BINDING_3"/>
    <property type="match status" value="1"/>
</dbReference>
<dbReference type="InterPro" id="IPR018490">
    <property type="entry name" value="cNMP-bd_dom_sf"/>
</dbReference>
<comment type="similarity">
    <text evidence="2">Belongs to the MscS (TC 1.A.23) family.</text>
</comment>
<sequence>MLAVHTSDYRTLPIPALTGVLVLVSALLARAGTRNTYVKRKLVLTVALAIGYLLAYGLAVWAGTPPGIARSLGTVAPVLLVLAASNLIVLLAVNPFRQDRLPDHLPAILQDAITVAIFVTVVVLFFNDRLQLTAAAGAVVLGLALQNTLGNAIAGLALQADQPYKVGDWIRVGDHEGRVTQISWRSTVLRTRESTLVALPNSSIADGAIVNYSEPAPPTRVFVDVGVTYTAPPNHVKALMVDAIAQVPLAMASPGPDVLLVDFGASAITYRARCFVQDMERASLAQDQIRTALWYTFQRHGIEIPYPIQIEYSPATMPAVALPEQADLPSLIGNTALLGGLTPEARARLAASARPRLYGAGEVIVRQADTGRTSFLIARGEARVSLAPDDHEVARLGVGEVFGEMSWLTGDPRSATVTATRDTLVFELDDTVLRELADASASVLDTLADAVARRRQELESIFADTVHRHLPAVEPPASLVARMRRFLRLR</sequence>
<dbReference type="Gene3D" id="2.60.120.10">
    <property type="entry name" value="Jelly Rolls"/>
    <property type="match status" value="1"/>
</dbReference>
<evidence type="ECO:0000256" key="6">
    <source>
        <dbReference type="ARBA" id="ARBA00023136"/>
    </source>
</evidence>
<feature type="transmembrane region" description="Helical" evidence="7">
    <location>
        <begin position="12"/>
        <end position="30"/>
    </location>
</feature>
<dbReference type="InterPro" id="IPR014710">
    <property type="entry name" value="RmlC-like_jellyroll"/>
</dbReference>
<reference evidence="9 10" key="1">
    <citation type="journal article" date="2016" name="Genome Announc.">
        <title>First Complete Genome Sequence of a Subdivision 6 Acidobacterium Strain.</title>
        <authorList>
            <person name="Huang S."/>
            <person name="Vieira S."/>
            <person name="Bunk B."/>
            <person name="Riedel T."/>
            <person name="Sproer C."/>
            <person name="Overmann J."/>
        </authorList>
    </citation>
    <scope>NUCLEOTIDE SEQUENCE [LARGE SCALE GENOMIC DNA]</scope>
    <source>
        <strain evidence="10">DSM 100886 HEG_-6_39</strain>
    </source>
</reference>
<dbReference type="EMBL" id="CP015136">
    <property type="protein sequence ID" value="AMY12677.1"/>
    <property type="molecule type" value="Genomic_DNA"/>
</dbReference>
<dbReference type="InterPro" id="IPR006685">
    <property type="entry name" value="MscS_channel_2nd"/>
</dbReference>
<reference evidence="10" key="2">
    <citation type="submission" date="2016-04" db="EMBL/GenBank/DDBJ databases">
        <title>First Complete Genome Sequence of a Subdivision 6 Acidobacterium.</title>
        <authorList>
            <person name="Huang S."/>
            <person name="Vieira S."/>
            <person name="Bunk B."/>
            <person name="Riedel T."/>
            <person name="Sproeer C."/>
            <person name="Overmann J."/>
        </authorList>
    </citation>
    <scope>NUCLEOTIDE SEQUENCE [LARGE SCALE GENOMIC DNA]</scope>
    <source>
        <strain evidence="10">DSM 100886 HEG_-6_39</strain>
    </source>
</reference>
<feature type="transmembrane region" description="Helical" evidence="7">
    <location>
        <begin position="105"/>
        <end position="126"/>
    </location>
</feature>
<proteinExistence type="inferred from homology"/>
<dbReference type="SUPFAM" id="SSF51206">
    <property type="entry name" value="cAMP-binding domain-like"/>
    <property type="match status" value="1"/>
</dbReference>
<evidence type="ECO:0000313" key="9">
    <source>
        <dbReference type="EMBL" id="AMY12677.1"/>
    </source>
</evidence>
<dbReference type="Gene3D" id="2.30.30.60">
    <property type="match status" value="1"/>
</dbReference>
<dbReference type="CDD" id="cd00038">
    <property type="entry name" value="CAP_ED"/>
    <property type="match status" value="1"/>
</dbReference>
<evidence type="ECO:0000256" key="7">
    <source>
        <dbReference type="SAM" id="Phobius"/>
    </source>
</evidence>
<evidence type="ECO:0000313" key="10">
    <source>
        <dbReference type="Proteomes" id="UP000076079"/>
    </source>
</evidence>
<dbReference type="STRING" id="1855912.LuPra_05958"/>
<evidence type="ECO:0000256" key="5">
    <source>
        <dbReference type="ARBA" id="ARBA00022989"/>
    </source>
</evidence>
<keyword evidence="5 7" id="KW-1133">Transmembrane helix</keyword>
<dbReference type="InterPro" id="IPR011066">
    <property type="entry name" value="MscS_channel_C_sf"/>
</dbReference>
<dbReference type="GO" id="GO:0005886">
    <property type="term" value="C:plasma membrane"/>
    <property type="evidence" value="ECO:0007669"/>
    <property type="project" value="UniProtKB-SubCell"/>
</dbReference>
<keyword evidence="10" id="KW-1185">Reference proteome</keyword>
<dbReference type="GO" id="GO:0008381">
    <property type="term" value="F:mechanosensitive monoatomic ion channel activity"/>
    <property type="evidence" value="ECO:0007669"/>
    <property type="project" value="UniProtKB-ARBA"/>
</dbReference>
<feature type="transmembrane region" description="Helical" evidence="7">
    <location>
        <begin position="42"/>
        <end position="62"/>
    </location>
</feature>
<dbReference type="SUPFAM" id="SSF50182">
    <property type="entry name" value="Sm-like ribonucleoproteins"/>
    <property type="match status" value="1"/>
</dbReference>
<name>A0A143PV93_LUTPR</name>
<feature type="domain" description="Cyclic nucleotide-binding" evidence="8">
    <location>
        <begin position="337"/>
        <end position="454"/>
    </location>
</feature>
<organism evidence="9 10">
    <name type="scientific">Luteitalea pratensis</name>
    <dbReference type="NCBI Taxonomy" id="1855912"/>
    <lineage>
        <taxon>Bacteria</taxon>
        <taxon>Pseudomonadati</taxon>
        <taxon>Acidobacteriota</taxon>
        <taxon>Vicinamibacteria</taxon>
        <taxon>Vicinamibacterales</taxon>
        <taxon>Vicinamibacteraceae</taxon>
        <taxon>Luteitalea</taxon>
    </lineage>
</organism>
<dbReference type="PANTHER" id="PTHR30347">
    <property type="entry name" value="POTASSIUM CHANNEL RELATED"/>
    <property type="match status" value="1"/>
</dbReference>
<comment type="subcellular location">
    <subcellularLocation>
        <location evidence="1">Cell membrane</location>
        <topology evidence="1">Multi-pass membrane protein</topology>
    </subcellularLocation>
</comment>
<dbReference type="Pfam" id="PF00027">
    <property type="entry name" value="cNMP_binding"/>
    <property type="match status" value="1"/>
</dbReference>
<protein>
    <submittedName>
        <fullName evidence="9">Potassium efflux system KefA</fullName>
    </submittedName>
</protein>
<gene>
    <name evidence="9" type="primary">kefA_2</name>
    <name evidence="9" type="ORF">LuPra_05958</name>
</gene>
<dbReference type="OrthoDB" id="114682at2"/>
<dbReference type="Proteomes" id="UP000076079">
    <property type="component" value="Chromosome"/>
</dbReference>
<dbReference type="SUPFAM" id="SSF82689">
    <property type="entry name" value="Mechanosensitive channel protein MscS (YggB), C-terminal domain"/>
    <property type="match status" value="1"/>
</dbReference>
<dbReference type="Pfam" id="PF21082">
    <property type="entry name" value="MS_channel_3rd"/>
    <property type="match status" value="1"/>
</dbReference>
<evidence type="ECO:0000256" key="4">
    <source>
        <dbReference type="ARBA" id="ARBA00022692"/>
    </source>
</evidence>
<keyword evidence="3" id="KW-1003">Cell membrane</keyword>
<dbReference type="Pfam" id="PF00924">
    <property type="entry name" value="MS_channel_2nd"/>
    <property type="match status" value="1"/>
</dbReference>
<keyword evidence="4 7" id="KW-0812">Transmembrane</keyword>
<evidence type="ECO:0000259" key="8">
    <source>
        <dbReference type="PROSITE" id="PS50042"/>
    </source>
</evidence>
<evidence type="ECO:0000256" key="1">
    <source>
        <dbReference type="ARBA" id="ARBA00004651"/>
    </source>
</evidence>